<sequence length="62" mass="7279">MRVIYWNTRGLKDRKTLDYLRKNVVALKPMIICLVEPKIYNINFILTGFSKHVITNKEAGLK</sequence>
<proteinExistence type="predicted"/>
<accession>A0A7J7LAG5</accession>
<comment type="caution">
    <text evidence="1">The sequence shown here is derived from an EMBL/GenBank/DDBJ whole genome shotgun (WGS) entry which is preliminary data.</text>
</comment>
<evidence type="ECO:0008006" key="3">
    <source>
        <dbReference type="Google" id="ProtNLM"/>
    </source>
</evidence>
<evidence type="ECO:0000313" key="1">
    <source>
        <dbReference type="EMBL" id="KAF6139548.1"/>
    </source>
</evidence>
<organism evidence="1 2">
    <name type="scientific">Kingdonia uniflora</name>
    <dbReference type="NCBI Taxonomy" id="39325"/>
    <lineage>
        <taxon>Eukaryota</taxon>
        <taxon>Viridiplantae</taxon>
        <taxon>Streptophyta</taxon>
        <taxon>Embryophyta</taxon>
        <taxon>Tracheophyta</taxon>
        <taxon>Spermatophyta</taxon>
        <taxon>Magnoliopsida</taxon>
        <taxon>Ranunculales</taxon>
        <taxon>Circaeasteraceae</taxon>
        <taxon>Kingdonia</taxon>
    </lineage>
</organism>
<dbReference type="EMBL" id="JACGCM010002464">
    <property type="protein sequence ID" value="KAF6139548.1"/>
    <property type="molecule type" value="Genomic_DNA"/>
</dbReference>
<dbReference type="InterPro" id="IPR036691">
    <property type="entry name" value="Endo/exonu/phosph_ase_sf"/>
</dbReference>
<gene>
    <name evidence="1" type="ORF">GIB67_015505</name>
</gene>
<keyword evidence="2" id="KW-1185">Reference proteome</keyword>
<evidence type="ECO:0000313" key="2">
    <source>
        <dbReference type="Proteomes" id="UP000541444"/>
    </source>
</evidence>
<dbReference type="Proteomes" id="UP000541444">
    <property type="component" value="Unassembled WGS sequence"/>
</dbReference>
<protein>
    <recommendedName>
        <fullName evidence="3">Endonuclease/exonuclease/phosphatase domain-containing protein</fullName>
    </recommendedName>
</protein>
<name>A0A7J7LAG5_9MAGN</name>
<dbReference type="OrthoDB" id="1718935at2759"/>
<dbReference type="SUPFAM" id="SSF56219">
    <property type="entry name" value="DNase I-like"/>
    <property type="match status" value="1"/>
</dbReference>
<reference evidence="1 2" key="1">
    <citation type="journal article" date="2020" name="IScience">
        <title>Genome Sequencing of the Endangered Kingdonia uniflora (Circaeasteraceae, Ranunculales) Reveals Potential Mechanisms of Evolutionary Specialization.</title>
        <authorList>
            <person name="Sun Y."/>
            <person name="Deng T."/>
            <person name="Zhang A."/>
            <person name="Moore M.J."/>
            <person name="Landis J.B."/>
            <person name="Lin N."/>
            <person name="Zhang H."/>
            <person name="Zhang X."/>
            <person name="Huang J."/>
            <person name="Zhang X."/>
            <person name="Sun H."/>
            <person name="Wang H."/>
        </authorList>
    </citation>
    <scope>NUCLEOTIDE SEQUENCE [LARGE SCALE GENOMIC DNA]</scope>
    <source>
        <strain evidence="1">TB1705</strain>
        <tissue evidence="1">Leaf</tissue>
    </source>
</reference>
<dbReference type="AlphaFoldDB" id="A0A7J7LAG5"/>